<dbReference type="GO" id="GO:0003887">
    <property type="term" value="F:DNA-directed DNA polymerase activity"/>
    <property type="evidence" value="ECO:0007669"/>
    <property type="project" value="UniProtKB-KW"/>
</dbReference>
<dbReference type="SUPFAM" id="SSF48019">
    <property type="entry name" value="post-AAA+ oligomerization domain-like"/>
    <property type="match status" value="1"/>
</dbReference>
<dbReference type="PANTHER" id="PTHR34388">
    <property type="entry name" value="DNA POLYMERASE III SUBUNIT DELTA"/>
    <property type="match status" value="1"/>
</dbReference>
<name>A0A3L9Y1D2_9RHOB</name>
<dbReference type="GO" id="GO:0006261">
    <property type="term" value="P:DNA-templated DNA replication"/>
    <property type="evidence" value="ECO:0007669"/>
    <property type="project" value="TreeGrafter"/>
</dbReference>
<dbReference type="RefSeq" id="WP_121897429.1">
    <property type="nucleotide sequence ID" value="NZ_RCNT01000003.1"/>
</dbReference>
<dbReference type="OrthoDB" id="9804983at2"/>
<dbReference type="InterPro" id="IPR008921">
    <property type="entry name" value="DNA_pol3_clamp-load_cplx_C"/>
</dbReference>
<comment type="similarity">
    <text evidence="6">Belongs to the DNA polymerase HolA subunit family.</text>
</comment>
<evidence type="ECO:0000256" key="4">
    <source>
        <dbReference type="ARBA" id="ARBA00022705"/>
    </source>
</evidence>
<protein>
    <recommendedName>
        <fullName evidence="1">DNA-directed DNA polymerase</fullName>
        <ecNumber evidence="1">2.7.7.7</ecNumber>
    </recommendedName>
</protein>
<evidence type="ECO:0000256" key="6">
    <source>
        <dbReference type="ARBA" id="ARBA00034754"/>
    </source>
</evidence>
<proteinExistence type="inferred from homology"/>
<keyword evidence="9" id="KW-1185">Reference proteome</keyword>
<dbReference type="EMBL" id="RCNT01000003">
    <property type="protein sequence ID" value="RMA42644.1"/>
    <property type="molecule type" value="Genomic_DNA"/>
</dbReference>
<comment type="caution">
    <text evidence="8">The sequence shown here is derived from an EMBL/GenBank/DDBJ whole genome shotgun (WGS) entry which is preliminary data.</text>
</comment>
<evidence type="ECO:0000313" key="8">
    <source>
        <dbReference type="EMBL" id="RMA42644.1"/>
    </source>
</evidence>
<evidence type="ECO:0000256" key="7">
    <source>
        <dbReference type="ARBA" id="ARBA00049244"/>
    </source>
</evidence>
<evidence type="ECO:0000313" key="9">
    <source>
        <dbReference type="Proteomes" id="UP000281343"/>
    </source>
</evidence>
<comment type="catalytic activity">
    <reaction evidence="7">
        <text>DNA(n) + a 2'-deoxyribonucleoside 5'-triphosphate = DNA(n+1) + diphosphate</text>
        <dbReference type="Rhea" id="RHEA:22508"/>
        <dbReference type="Rhea" id="RHEA-COMP:17339"/>
        <dbReference type="Rhea" id="RHEA-COMP:17340"/>
        <dbReference type="ChEBI" id="CHEBI:33019"/>
        <dbReference type="ChEBI" id="CHEBI:61560"/>
        <dbReference type="ChEBI" id="CHEBI:173112"/>
        <dbReference type="EC" id="2.7.7.7"/>
    </reaction>
</comment>
<sequence length="344" mass="36800">MKLSPREASGYFARPNPDATGLLIYGADAMRVALKRQQVLEALLGPEAEAEMRLSRIPASDLRSDPAALLDAIKAQGFFPGPRAAFVEDAGDGLAPTIRTALEDWQPGDAQVIVTARQLTARSALRKLFEGHKTAYAVGIYDDPPTRAEIEETLHKAGILNISTEAMADLTSLAQSLDPGDFRQTTEKLALYKYADTGPVTSEDVAACAPATIEAELDDILHAAAEAQAGAIGPLITRLGGQGVQPVGLCIAALRHFRVLHSAASHPNGASAGIASARPPIFGPRRERMTRQANTWGMHNLETALCLLVETDLTLRSSQQAPQMALMERALIRLAMMPRVQRGG</sequence>
<dbReference type="GO" id="GO:0003677">
    <property type="term" value="F:DNA binding"/>
    <property type="evidence" value="ECO:0007669"/>
    <property type="project" value="InterPro"/>
</dbReference>
<keyword evidence="2" id="KW-0808">Transferase</keyword>
<keyword evidence="3" id="KW-0548">Nucleotidyltransferase</keyword>
<dbReference type="GO" id="GO:0009360">
    <property type="term" value="C:DNA polymerase III complex"/>
    <property type="evidence" value="ECO:0007669"/>
    <property type="project" value="TreeGrafter"/>
</dbReference>
<dbReference type="Gene3D" id="1.20.272.10">
    <property type="match status" value="1"/>
</dbReference>
<dbReference type="EC" id="2.7.7.7" evidence="1"/>
<gene>
    <name evidence="8" type="ORF">D9R08_07565</name>
</gene>
<reference evidence="8 9" key="1">
    <citation type="submission" date="2018-10" db="EMBL/GenBank/DDBJ databases">
        <authorList>
            <person name="Jung H.S."/>
            <person name="Jeon C.O."/>
        </authorList>
    </citation>
    <scope>NUCLEOTIDE SEQUENCE [LARGE SCALE GENOMIC DNA]</scope>
    <source>
        <strain evidence="8 9">MA-7-27</strain>
    </source>
</reference>
<evidence type="ECO:0000256" key="3">
    <source>
        <dbReference type="ARBA" id="ARBA00022695"/>
    </source>
</evidence>
<dbReference type="NCBIfam" id="TIGR01128">
    <property type="entry name" value="holA"/>
    <property type="match status" value="1"/>
</dbReference>
<dbReference type="AlphaFoldDB" id="A0A3L9Y1D2"/>
<accession>A0A3L9Y1D2</accession>
<dbReference type="InterPro" id="IPR005790">
    <property type="entry name" value="DNA_polIII_delta"/>
</dbReference>
<organism evidence="8 9">
    <name type="scientific">Rhodophyticola porphyridii</name>
    <dbReference type="NCBI Taxonomy" id="1852017"/>
    <lineage>
        <taxon>Bacteria</taxon>
        <taxon>Pseudomonadati</taxon>
        <taxon>Pseudomonadota</taxon>
        <taxon>Alphaproteobacteria</taxon>
        <taxon>Rhodobacterales</taxon>
        <taxon>Roseobacteraceae</taxon>
        <taxon>Rhodophyticola</taxon>
    </lineage>
</organism>
<evidence type="ECO:0000256" key="1">
    <source>
        <dbReference type="ARBA" id="ARBA00012417"/>
    </source>
</evidence>
<evidence type="ECO:0000256" key="2">
    <source>
        <dbReference type="ARBA" id="ARBA00022679"/>
    </source>
</evidence>
<keyword evidence="4" id="KW-0235">DNA replication</keyword>
<dbReference type="Proteomes" id="UP000281343">
    <property type="component" value="Unassembled WGS sequence"/>
</dbReference>
<evidence type="ECO:0000256" key="5">
    <source>
        <dbReference type="ARBA" id="ARBA00022932"/>
    </source>
</evidence>
<dbReference type="PANTHER" id="PTHR34388:SF1">
    <property type="entry name" value="DNA POLYMERASE III SUBUNIT DELTA"/>
    <property type="match status" value="1"/>
</dbReference>
<keyword evidence="5" id="KW-0239">DNA-directed DNA polymerase</keyword>